<dbReference type="SUPFAM" id="SSF52540">
    <property type="entry name" value="P-loop containing nucleoside triphosphate hydrolases"/>
    <property type="match status" value="1"/>
</dbReference>
<accession>A0A6A1UMP1</accession>
<dbReference type="InterPro" id="IPR055414">
    <property type="entry name" value="LRR_R13L4/SHOC2-like"/>
</dbReference>
<dbReference type="GO" id="GO:0098542">
    <property type="term" value="P:defense response to other organism"/>
    <property type="evidence" value="ECO:0007669"/>
    <property type="project" value="TreeGrafter"/>
</dbReference>
<evidence type="ECO:0000256" key="2">
    <source>
        <dbReference type="ARBA" id="ARBA00022741"/>
    </source>
</evidence>
<dbReference type="InterPro" id="IPR027417">
    <property type="entry name" value="P-loop_NTPase"/>
</dbReference>
<evidence type="ECO:0000256" key="1">
    <source>
        <dbReference type="ARBA" id="ARBA00022737"/>
    </source>
</evidence>
<dbReference type="InterPro" id="IPR041118">
    <property type="entry name" value="Rx_N"/>
</dbReference>
<evidence type="ECO:0000259" key="6">
    <source>
        <dbReference type="Pfam" id="PF23559"/>
    </source>
</evidence>
<evidence type="ECO:0000313" key="8">
    <source>
        <dbReference type="EMBL" id="KAB1201522.1"/>
    </source>
</evidence>
<comment type="caution">
    <text evidence="8">The sequence shown here is derived from an EMBL/GenBank/DDBJ whole genome shotgun (WGS) entry which is preliminary data.</text>
</comment>
<dbReference type="Gene3D" id="3.40.50.300">
    <property type="entry name" value="P-loop containing nucleotide triphosphate hydrolases"/>
    <property type="match status" value="1"/>
</dbReference>
<feature type="domain" description="NB-ARC" evidence="4">
    <location>
        <begin position="167"/>
        <end position="340"/>
    </location>
</feature>
<feature type="domain" description="Disease resistance R13L4/SHOC-2-like LRR" evidence="7">
    <location>
        <begin position="561"/>
        <end position="779"/>
    </location>
</feature>
<keyword evidence="3" id="KW-0611">Plant defense</keyword>
<dbReference type="FunFam" id="1.10.8.430:FF:000003">
    <property type="entry name" value="Probable disease resistance protein At5g66910"/>
    <property type="match status" value="1"/>
</dbReference>
<dbReference type="Gene3D" id="1.10.10.10">
    <property type="entry name" value="Winged helix-like DNA-binding domain superfamily/Winged helix DNA-binding domain"/>
    <property type="match status" value="1"/>
</dbReference>
<proteinExistence type="predicted"/>
<protein>
    <recommendedName>
        <fullName evidence="10">Disease resistance protein RPP8</fullName>
    </recommendedName>
</protein>
<dbReference type="InterPro" id="IPR032675">
    <property type="entry name" value="LRR_dom_sf"/>
</dbReference>
<dbReference type="InterPro" id="IPR002182">
    <property type="entry name" value="NB-ARC"/>
</dbReference>
<dbReference type="FunFam" id="3.40.50.300:FF:001091">
    <property type="entry name" value="Probable disease resistance protein At1g61300"/>
    <property type="match status" value="1"/>
</dbReference>
<evidence type="ECO:0000313" key="9">
    <source>
        <dbReference type="Proteomes" id="UP000516437"/>
    </source>
</evidence>
<organism evidence="8 9">
    <name type="scientific">Morella rubra</name>
    <name type="common">Chinese bayberry</name>
    <dbReference type="NCBI Taxonomy" id="262757"/>
    <lineage>
        <taxon>Eukaryota</taxon>
        <taxon>Viridiplantae</taxon>
        <taxon>Streptophyta</taxon>
        <taxon>Embryophyta</taxon>
        <taxon>Tracheophyta</taxon>
        <taxon>Spermatophyta</taxon>
        <taxon>Magnoliopsida</taxon>
        <taxon>eudicotyledons</taxon>
        <taxon>Gunneridae</taxon>
        <taxon>Pentapetalae</taxon>
        <taxon>rosids</taxon>
        <taxon>fabids</taxon>
        <taxon>Fagales</taxon>
        <taxon>Myricaceae</taxon>
        <taxon>Morella</taxon>
    </lineage>
</organism>
<keyword evidence="9" id="KW-1185">Reference proteome</keyword>
<evidence type="ECO:0000259" key="4">
    <source>
        <dbReference type="Pfam" id="PF00931"/>
    </source>
</evidence>
<feature type="domain" description="Disease resistance protein winged helix" evidence="6">
    <location>
        <begin position="428"/>
        <end position="502"/>
    </location>
</feature>
<dbReference type="OrthoDB" id="646178at2759"/>
<dbReference type="FunFam" id="1.10.10.10:FF:000322">
    <property type="entry name" value="Probable disease resistance protein At1g63360"/>
    <property type="match status" value="1"/>
</dbReference>
<keyword evidence="2" id="KW-0547">Nucleotide-binding</keyword>
<dbReference type="Proteomes" id="UP000516437">
    <property type="component" value="Unassembled WGS sequence"/>
</dbReference>
<dbReference type="PRINTS" id="PR00364">
    <property type="entry name" value="DISEASERSIST"/>
</dbReference>
<dbReference type="InterPro" id="IPR044974">
    <property type="entry name" value="Disease_R_plants"/>
</dbReference>
<dbReference type="InterPro" id="IPR042197">
    <property type="entry name" value="Apaf_helical"/>
</dbReference>
<dbReference type="Pfam" id="PF23598">
    <property type="entry name" value="LRR_14"/>
    <property type="match status" value="1"/>
</dbReference>
<reference evidence="8 9" key="1">
    <citation type="journal article" date="2019" name="Plant Biotechnol. J.">
        <title>The red bayberry genome and genetic basis of sex determination.</title>
        <authorList>
            <person name="Jia H.M."/>
            <person name="Jia H.J."/>
            <person name="Cai Q.L."/>
            <person name="Wang Y."/>
            <person name="Zhao H.B."/>
            <person name="Yang W.F."/>
            <person name="Wang G.Y."/>
            <person name="Li Y.H."/>
            <person name="Zhan D.L."/>
            <person name="Shen Y.T."/>
            <person name="Niu Q.F."/>
            <person name="Chang L."/>
            <person name="Qiu J."/>
            <person name="Zhao L."/>
            <person name="Xie H.B."/>
            <person name="Fu W.Y."/>
            <person name="Jin J."/>
            <person name="Li X.W."/>
            <person name="Jiao Y."/>
            <person name="Zhou C.C."/>
            <person name="Tu T."/>
            <person name="Chai C.Y."/>
            <person name="Gao J.L."/>
            <person name="Fan L.J."/>
            <person name="van de Weg E."/>
            <person name="Wang J.Y."/>
            <person name="Gao Z.S."/>
        </authorList>
    </citation>
    <scope>NUCLEOTIDE SEQUENCE [LARGE SCALE GENOMIC DNA]</scope>
    <source>
        <tissue evidence="8">Leaves</tissue>
    </source>
</reference>
<dbReference type="SUPFAM" id="SSF52058">
    <property type="entry name" value="L domain-like"/>
    <property type="match status" value="1"/>
</dbReference>
<dbReference type="GO" id="GO:0043531">
    <property type="term" value="F:ADP binding"/>
    <property type="evidence" value="ECO:0007669"/>
    <property type="project" value="InterPro"/>
</dbReference>
<dbReference type="EMBL" id="RXIC02000063">
    <property type="protein sequence ID" value="KAB1201522.1"/>
    <property type="molecule type" value="Genomic_DNA"/>
</dbReference>
<dbReference type="Gene3D" id="3.80.10.10">
    <property type="entry name" value="Ribonuclease Inhibitor"/>
    <property type="match status" value="1"/>
</dbReference>
<gene>
    <name evidence="8" type="ORF">CJ030_MR0G003209</name>
</gene>
<evidence type="ECO:0000259" key="7">
    <source>
        <dbReference type="Pfam" id="PF23598"/>
    </source>
</evidence>
<dbReference type="Gene3D" id="1.20.5.4130">
    <property type="match status" value="1"/>
</dbReference>
<name>A0A6A1UMP1_9ROSI</name>
<dbReference type="Pfam" id="PF00931">
    <property type="entry name" value="NB-ARC"/>
    <property type="match status" value="1"/>
</dbReference>
<dbReference type="Gene3D" id="1.10.8.430">
    <property type="entry name" value="Helical domain of apoptotic protease-activating factors"/>
    <property type="match status" value="1"/>
</dbReference>
<dbReference type="Pfam" id="PF18052">
    <property type="entry name" value="Rx_N"/>
    <property type="match status" value="1"/>
</dbReference>
<feature type="domain" description="Disease resistance N-terminal" evidence="5">
    <location>
        <begin position="5"/>
        <end position="84"/>
    </location>
</feature>
<dbReference type="PANTHER" id="PTHR23155:SF1185">
    <property type="entry name" value="DISEASE RESISTANCE RPP8-LIKE PROTEIN 3-RELATED"/>
    <property type="match status" value="1"/>
</dbReference>
<dbReference type="InterPro" id="IPR036388">
    <property type="entry name" value="WH-like_DNA-bd_sf"/>
</dbReference>
<evidence type="ECO:0000256" key="3">
    <source>
        <dbReference type="ARBA" id="ARBA00022821"/>
    </source>
</evidence>
<dbReference type="InterPro" id="IPR058922">
    <property type="entry name" value="WHD_DRP"/>
</dbReference>
<dbReference type="CDD" id="cd14798">
    <property type="entry name" value="RX-CC_like"/>
    <property type="match status" value="1"/>
</dbReference>
<sequence>MAESVVSFVVERLANLLIEEVAFLQGVQQLVEQMHIELKRMQCFLKDADNKQEENESVRNWVSEIRDAAYDAQDVIETFTLEIAFKYRKNPVKRYVPSFDKFIKLHKVGSQIKVIKARISDLTRSLQTYGVNAVREEGPSSALERQRQLRWSYSHIVEDYVVGLDENIKLVVGQLVNEEKQCQVVSICGMGGLGKTTLAKEVYHHSSVRRHFEAFAWACISQQCQKRDVWEGILIKLTSPSKDERDRISVLKDDELAKELSQVQQEKRCLVVLDDIWSTDTWDLLHPGFPSGKVGSKILLTTRIRNVALNSDPGGFVHEPGCLNEEASWELFQKKAFPRKDPDQDREKLGREMVAKCGGLPLAIIVLGGLLATKETLIEWDTVHRNIKSHLRRGSDQGRKSTIHDVLALSYHDLPYQLKLCFLYLSHFPEDFDIPTKKLVRLWVAEGFVSRTYEVEEDEMLEDVAERHLVGLINRCIVQVGVIGASGRIKSCRLHDLMRDLCLSKAKQENFLHIVRREPGQETTDPVSSRSAFRVTSTARIRRLAVLSERFLTEEYQRHPQIRSILCFYKDGEPIESLCKYFKLLRVLDLEGVQLGDEVLPKKIGTLIHLRFLSLKKTGIRKLPSSIGNLVRLETLNMETIDEMSWESSVVIPSVIWKLEQLRHLYLPKWCDCLTDDKMGLANLRNLQTLVNFPANRFDIRDLLSLTNLRKLVLNEPRHFQEFGEIFNPPTNILTSLQSLSMKAETLSLPDKVVDARRVVQGCPRLCKLHIEGRIETLPDCDQFSPFLTAS</sequence>
<dbReference type="Pfam" id="PF23559">
    <property type="entry name" value="WHD_DRP"/>
    <property type="match status" value="1"/>
</dbReference>
<evidence type="ECO:0000259" key="5">
    <source>
        <dbReference type="Pfam" id="PF18052"/>
    </source>
</evidence>
<dbReference type="AlphaFoldDB" id="A0A6A1UMP1"/>
<dbReference type="PANTHER" id="PTHR23155">
    <property type="entry name" value="DISEASE RESISTANCE PROTEIN RP"/>
    <property type="match status" value="1"/>
</dbReference>
<evidence type="ECO:0008006" key="10">
    <source>
        <dbReference type="Google" id="ProtNLM"/>
    </source>
</evidence>
<dbReference type="InterPro" id="IPR038005">
    <property type="entry name" value="RX-like_CC"/>
</dbReference>
<keyword evidence="1" id="KW-0677">Repeat</keyword>